<gene>
    <name evidence="1" type="ORF">CSSPTR1EN2_LOCUS23460</name>
</gene>
<accession>A0ABP0V540</accession>
<reference evidence="1" key="1">
    <citation type="submission" date="2024-02" db="EMBL/GenBank/DDBJ databases">
        <authorList>
            <consortium name="ELIXIR-Norway"/>
            <consortium name="Elixir Norway"/>
        </authorList>
    </citation>
    <scope>NUCLEOTIDE SEQUENCE</scope>
</reference>
<organism evidence="1 2">
    <name type="scientific">Sphagnum troendelagicum</name>
    <dbReference type="NCBI Taxonomy" id="128251"/>
    <lineage>
        <taxon>Eukaryota</taxon>
        <taxon>Viridiplantae</taxon>
        <taxon>Streptophyta</taxon>
        <taxon>Embryophyta</taxon>
        <taxon>Bryophyta</taxon>
        <taxon>Sphagnophytina</taxon>
        <taxon>Sphagnopsida</taxon>
        <taxon>Sphagnales</taxon>
        <taxon>Sphagnaceae</taxon>
        <taxon>Sphagnum</taxon>
    </lineage>
</organism>
<dbReference type="Proteomes" id="UP001497512">
    <property type="component" value="Chromosome 9"/>
</dbReference>
<sequence>MPHHKAICSTDQCSLCNNEHRSSVTQRKRWRGQSCGEAERPVCLLAVAGGRQGAIGVNLVRPMVGSTVEIRLERSPP</sequence>
<evidence type="ECO:0000313" key="1">
    <source>
        <dbReference type="EMBL" id="CAK9237060.1"/>
    </source>
</evidence>
<name>A0ABP0V540_9BRYO</name>
<keyword evidence="2" id="KW-1185">Reference proteome</keyword>
<proteinExistence type="predicted"/>
<protein>
    <submittedName>
        <fullName evidence="1">Uncharacterized protein</fullName>
    </submittedName>
</protein>
<evidence type="ECO:0000313" key="2">
    <source>
        <dbReference type="Proteomes" id="UP001497512"/>
    </source>
</evidence>
<dbReference type="EMBL" id="OZ019901">
    <property type="protein sequence ID" value="CAK9237060.1"/>
    <property type="molecule type" value="Genomic_DNA"/>
</dbReference>